<feature type="region of interest" description="Disordered" evidence="1">
    <location>
        <begin position="1"/>
        <end position="47"/>
    </location>
</feature>
<proteinExistence type="predicted"/>
<dbReference type="EMBL" id="QPFP01000002">
    <property type="protein sequence ID" value="TEB39320.1"/>
    <property type="molecule type" value="Genomic_DNA"/>
</dbReference>
<reference evidence="2 3" key="1">
    <citation type="journal article" date="2019" name="Nat. Ecol. Evol.">
        <title>Megaphylogeny resolves global patterns of mushroom evolution.</title>
        <authorList>
            <person name="Varga T."/>
            <person name="Krizsan K."/>
            <person name="Foldi C."/>
            <person name="Dima B."/>
            <person name="Sanchez-Garcia M."/>
            <person name="Sanchez-Ramirez S."/>
            <person name="Szollosi G.J."/>
            <person name="Szarkandi J.G."/>
            <person name="Papp V."/>
            <person name="Albert L."/>
            <person name="Andreopoulos W."/>
            <person name="Angelini C."/>
            <person name="Antonin V."/>
            <person name="Barry K.W."/>
            <person name="Bougher N.L."/>
            <person name="Buchanan P."/>
            <person name="Buyck B."/>
            <person name="Bense V."/>
            <person name="Catcheside P."/>
            <person name="Chovatia M."/>
            <person name="Cooper J."/>
            <person name="Damon W."/>
            <person name="Desjardin D."/>
            <person name="Finy P."/>
            <person name="Geml J."/>
            <person name="Haridas S."/>
            <person name="Hughes K."/>
            <person name="Justo A."/>
            <person name="Karasinski D."/>
            <person name="Kautmanova I."/>
            <person name="Kiss B."/>
            <person name="Kocsube S."/>
            <person name="Kotiranta H."/>
            <person name="LaButti K.M."/>
            <person name="Lechner B.E."/>
            <person name="Liimatainen K."/>
            <person name="Lipzen A."/>
            <person name="Lukacs Z."/>
            <person name="Mihaltcheva S."/>
            <person name="Morgado L.N."/>
            <person name="Niskanen T."/>
            <person name="Noordeloos M.E."/>
            <person name="Ohm R.A."/>
            <person name="Ortiz-Santana B."/>
            <person name="Ovrebo C."/>
            <person name="Racz N."/>
            <person name="Riley R."/>
            <person name="Savchenko A."/>
            <person name="Shiryaev A."/>
            <person name="Soop K."/>
            <person name="Spirin V."/>
            <person name="Szebenyi C."/>
            <person name="Tomsovsky M."/>
            <person name="Tulloss R.E."/>
            <person name="Uehling J."/>
            <person name="Grigoriev I.V."/>
            <person name="Vagvolgyi C."/>
            <person name="Papp T."/>
            <person name="Martin F.M."/>
            <person name="Miettinen O."/>
            <person name="Hibbett D.S."/>
            <person name="Nagy L.G."/>
        </authorList>
    </citation>
    <scope>NUCLEOTIDE SEQUENCE [LARGE SCALE GENOMIC DNA]</scope>
    <source>
        <strain evidence="2 3">FP101781</strain>
    </source>
</reference>
<evidence type="ECO:0000256" key="1">
    <source>
        <dbReference type="SAM" id="MobiDB-lite"/>
    </source>
</evidence>
<evidence type="ECO:0000313" key="2">
    <source>
        <dbReference type="EMBL" id="TEB39320.1"/>
    </source>
</evidence>
<sequence>MVPSVIGTPVASPDPAPNPDPAPAPAPLPNPNPIITENLTGNNGYTGAGGNAVGGSVTESTKSRAGLLDAITGGKSLLSAFSENAGGGGDASSGPAIVHGILGGSGLGKGSLGKVLAPGGRPGAIPLTGINVDQLTSNANVGNAYSGSGGNAAGGSVNSPGSLIDLWSHNAGGGGKASSGISRVVRRKDLNKNWIEKHAGEEADDYDLNTLSPPPTIEPRRLVRTSRPAY</sequence>
<name>A0A4Y7TYR1_COPMI</name>
<dbReference type="Proteomes" id="UP000298030">
    <property type="component" value="Unassembled WGS sequence"/>
</dbReference>
<comment type="caution">
    <text evidence="2">The sequence shown here is derived from an EMBL/GenBank/DDBJ whole genome shotgun (WGS) entry which is preliminary data.</text>
</comment>
<feature type="compositionally biased region" description="Pro residues" evidence="1">
    <location>
        <begin position="12"/>
        <end position="32"/>
    </location>
</feature>
<feature type="region of interest" description="Disordered" evidence="1">
    <location>
        <begin position="201"/>
        <end position="230"/>
    </location>
</feature>
<dbReference type="AlphaFoldDB" id="A0A4Y7TYR1"/>
<keyword evidence="3" id="KW-1185">Reference proteome</keyword>
<evidence type="ECO:0000313" key="3">
    <source>
        <dbReference type="Proteomes" id="UP000298030"/>
    </source>
</evidence>
<accession>A0A4Y7TYR1</accession>
<protein>
    <submittedName>
        <fullName evidence="2">Uncharacterized protein</fullName>
    </submittedName>
</protein>
<gene>
    <name evidence="2" type="ORF">FA13DRAFT_1785571</name>
</gene>
<organism evidence="2 3">
    <name type="scientific">Coprinellus micaceus</name>
    <name type="common">Glistening ink-cap mushroom</name>
    <name type="synonym">Coprinus micaceus</name>
    <dbReference type="NCBI Taxonomy" id="71717"/>
    <lineage>
        <taxon>Eukaryota</taxon>
        <taxon>Fungi</taxon>
        <taxon>Dikarya</taxon>
        <taxon>Basidiomycota</taxon>
        <taxon>Agaricomycotina</taxon>
        <taxon>Agaricomycetes</taxon>
        <taxon>Agaricomycetidae</taxon>
        <taxon>Agaricales</taxon>
        <taxon>Agaricineae</taxon>
        <taxon>Psathyrellaceae</taxon>
        <taxon>Coprinellus</taxon>
    </lineage>
</organism>